<dbReference type="OrthoDB" id="10266080at2759"/>
<name>A0A238BV15_9BILA</name>
<dbReference type="Pfam" id="PF02141">
    <property type="entry name" value="DENN"/>
    <property type="match status" value="1"/>
</dbReference>
<dbReference type="Gene3D" id="3.30.450.200">
    <property type="match status" value="1"/>
</dbReference>
<dbReference type="InterPro" id="IPR001194">
    <property type="entry name" value="cDENN_dom"/>
</dbReference>
<keyword evidence="3" id="KW-1185">Reference proteome</keyword>
<gene>
    <name evidence="2" type="ORF">X798_03735</name>
</gene>
<dbReference type="Gene3D" id="3.40.50.11500">
    <property type="match status" value="1"/>
</dbReference>
<dbReference type="InterPro" id="IPR037516">
    <property type="entry name" value="Tripartite_DENN"/>
</dbReference>
<dbReference type="PANTHER" id="PTHR15288">
    <property type="entry name" value="DENN DOMAIN-CONTAINING PROTEIN 2"/>
    <property type="match status" value="1"/>
</dbReference>
<dbReference type="SMART" id="SM00799">
    <property type="entry name" value="DENN"/>
    <property type="match status" value="1"/>
</dbReference>
<evidence type="ECO:0000259" key="1">
    <source>
        <dbReference type="PROSITE" id="PS50211"/>
    </source>
</evidence>
<dbReference type="PANTHER" id="PTHR15288:SF0">
    <property type="entry name" value="UDENN DOMAIN-CONTAINING PROTEIN"/>
    <property type="match status" value="1"/>
</dbReference>
<dbReference type="Proteomes" id="UP000242913">
    <property type="component" value="Unassembled WGS sequence"/>
</dbReference>
<dbReference type="PROSITE" id="PS50211">
    <property type="entry name" value="DENN"/>
    <property type="match status" value="1"/>
</dbReference>
<feature type="domain" description="UDENN" evidence="1">
    <location>
        <begin position="108"/>
        <end position="558"/>
    </location>
</feature>
<proteinExistence type="predicted"/>
<dbReference type="AlphaFoldDB" id="A0A238BV15"/>
<dbReference type="InterPro" id="IPR043153">
    <property type="entry name" value="DENN_C"/>
</dbReference>
<dbReference type="EMBL" id="KZ269996">
    <property type="protein sequence ID" value="OZC09191.1"/>
    <property type="molecule type" value="Genomic_DNA"/>
</dbReference>
<dbReference type="InterPro" id="IPR051942">
    <property type="entry name" value="DENN_domain_containing_2"/>
</dbReference>
<organism evidence="2 3">
    <name type="scientific">Onchocerca flexuosa</name>
    <dbReference type="NCBI Taxonomy" id="387005"/>
    <lineage>
        <taxon>Eukaryota</taxon>
        <taxon>Metazoa</taxon>
        <taxon>Ecdysozoa</taxon>
        <taxon>Nematoda</taxon>
        <taxon>Chromadorea</taxon>
        <taxon>Rhabditida</taxon>
        <taxon>Spirurina</taxon>
        <taxon>Spiruromorpha</taxon>
        <taxon>Filarioidea</taxon>
        <taxon>Onchocercidae</taxon>
        <taxon>Onchocerca</taxon>
    </lineage>
</organism>
<evidence type="ECO:0000313" key="2">
    <source>
        <dbReference type="EMBL" id="OZC09191.1"/>
    </source>
</evidence>
<protein>
    <submittedName>
        <fullName evidence="2">DENN domain protein</fullName>
    </submittedName>
</protein>
<accession>A0A238BV15</accession>
<reference evidence="2 3" key="1">
    <citation type="submission" date="2015-12" db="EMBL/GenBank/DDBJ databases">
        <title>Draft genome of the nematode, Onchocerca flexuosa.</title>
        <authorList>
            <person name="Mitreva M."/>
        </authorList>
    </citation>
    <scope>NUCLEOTIDE SEQUENCE [LARGE SCALE GENOMIC DNA]</scope>
    <source>
        <strain evidence="2">Red Deer</strain>
    </source>
</reference>
<evidence type="ECO:0000313" key="3">
    <source>
        <dbReference type="Proteomes" id="UP000242913"/>
    </source>
</evidence>
<sequence length="610" mass="69173">MSGPNHPNPHHKSIIRNDFITSKRPVPLSEYSNETIAKKQTSQQSLAYIGDSDESNGINVKLKRQVTRAKLVHQKTFALYDKHLNAFYECMESHLFDRALIVNLVKRNEMNCLPYENIRCDYVPCVAYIYPERNNENLIESHNSQTDCPDLFIPDFTRAKAFIESDRWPGDEEFTLTLTDESGKRTFAYCVRHLIRRHEASREQGTVFDIYFTIKATCSKEGDLPEVFAIISPIHASLFYLALVRECVCYLHDSMERLKNFLNVVYRCTFPTDGNSLHIFEKIKDGTKRNIVIRGQGPILGQSDCSAFVRRMGPEVTVAVIGALLAEQRVIIAGGSVQCVCHAVQSIACLLHPFSWPYTLIPVLPDSLLEIVNSPTPYLIGLLRTNMYRLKALVVKDKNRYTDDLIQDDLVIVDLDGGIFVPQLTKLCAANENIDFKAKNAFALCEKLLIPRKLAINLVTKLKEAVAVGEGSRADFLLQKAMLSWFASLIWPYKGCSFYAAFIAESNGDFESIRTSKAQLVASHTSKSARRFTEWFVETGIFREWIRRKVTSAPEMINAIPHIAEDVANQKFDECVIAITPQVSQMRMANIFTKAHNVIFRSHLLKKLGT</sequence>